<organism evidence="1 2">
    <name type="scientific">Cryobacterium lyxosi</name>
    <dbReference type="NCBI Taxonomy" id="1259228"/>
    <lineage>
        <taxon>Bacteria</taxon>
        <taxon>Bacillati</taxon>
        <taxon>Actinomycetota</taxon>
        <taxon>Actinomycetes</taxon>
        <taxon>Micrococcales</taxon>
        <taxon>Microbacteriaceae</taxon>
        <taxon>Cryobacterium</taxon>
    </lineage>
</organism>
<comment type="caution">
    <text evidence="1">The sequence shown here is derived from an EMBL/GenBank/DDBJ whole genome shotgun (WGS) entry which is preliminary data.</text>
</comment>
<evidence type="ECO:0000313" key="2">
    <source>
        <dbReference type="Proteomes" id="UP000298424"/>
    </source>
</evidence>
<name>A0A4R8ZIE7_9MICO</name>
<reference evidence="1 2" key="1">
    <citation type="submission" date="2019-03" db="EMBL/GenBank/DDBJ databases">
        <title>Genomics of glacier-inhabiting Cryobacterium strains.</title>
        <authorList>
            <person name="Liu Q."/>
            <person name="Xin Y.-H."/>
        </authorList>
    </citation>
    <scope>NUCLEOTIDE SEQUENCE [LARGE SCALE GENOMIC DNA]</scope>
    <source>
        <strain evidence="1 2">TMT1-1</strain>
    </source>
</reference>
<sequence length="139" mass="15159">MTDDTSTVRTASGVKAVLRLMRSDKSIVLEVTAVSSEATREFDSVYERALERYLEASVRNGIRYAGTPPLSGAHVVLAEICVIAPVAMQSIGREVRSVGGTGSEWTTRWVWDLSGIESIDGELVVQTHVDEIKLPLSRP</sequence>
<dbReference type="EMBL" id="SOGT01000002">
    <property type="protein sequence ID" value="TFD28794.1"/>
    <property type="molecule type" value="Genomic_DNA"/>
</dbReference>
<protein>
    <submittedName>
        <fullName evidence="1">Uncharacterized protein</fullName>
    </submittedName>
</protein>
<dbReference type="AlphaFoldDB" id="A0A4R8ZIE7"/>
<keyword evidence="2" id="KW-1185">Reference proteome</keyword>
<evidence type="ECO:0000313" key="1">
    <source>
        <dbReference type="EMBL" id="TFD28794.1"/>
    </source>
</evidence>
<proteinExistence type="predicted"/>
<gene>
    <name evidence="1" type="ORF">E3T27_02610</name>
</gene>
<dbReference type="RefSeq" id="WP_146069915.1">
    <property type="nucleotide sequence ID" value="NZ_SOGT01000002.1"/>
</dbReference>
<dbReference type="Proteomes" id="UP000298424">
    <property type="component" value="Unassembled WGS sequence"/>
</dbReference>
<accession>A0A4R8ZIE7</accession>